<dbReference type="Proteomes" id="UP000072421">
    <property type="component" value="Chromosome"/>
</dbReference>
<reference evidence="2 3" key="1">
    <citation type="submission" date="2015-11" db="EMBL/GenBank/DDBJ databases">
        <title>Exploring the genomic traits of fungus-feeding bacterial genus Collimonas.</title>
        <authorList>
            <person name="Song C."/>
            <person name="Schmidt R."/>
            <person name="de Jager V."/>
            <person name="Krzyzanowska D."/>
            <person name="Jongedijk E."/>
            <person name="Cankar K."/>
            <person name="Beekwilder J."/>
            <person name="van Veen A."/>
            <person name="de Boer W."/>
            <person name="van Veen J.A."/>
            <person name="Garbeva P."/>
        </authorList>
    </citation>
    <scope>NUCLEOTIDE SEQUENCE [LARGE SCALE GENOMIC DNA]</scope>
    <source>
        <strain evidence="2 3">Ter6</strain>
    </source>
</reference>
<protein>
    <submittedName>
        <fullName evidence="2">Uncharacterized protein</fullName>
    </submittedName>
</protein>
<feature type="region of interest" description="Disordered" evidence="1">
    <location>
        <begin position="115"/>
        <end position="154"/>
    </location>
</feature>
<accession>A0A127PGW9</accession>
<evidence type="ECO:0000313" key="2">
    <source>
        <dbReference type="EMBL" id="AMO96973.1"/>
    </source>
</evidence>
<dbReference type="RefSeq" id="WP_061541424.1">
    <property type="nucleotide sequence ID" value="NZ_CP013232.1"/>
</dbReference>
<sequence>MRDSRLGIKMRSADASPELDFVRPQTHCGVPLMLLGILMAGVLGFLGHRYSQQTDVAVATLEKPAKILAAKDADTQESKRAQPVVADRVIEDKPVVARILPAQDNKVKVVLKTPPKQHRPAPRLPSRVAAANLKEPVGAVRSEGESAERRDPGPQQVVMHEVTLTRHVRLTAGSLN</sequence>
<organism evidence="2">
    <name type="scientific">Collimonas fungivorans</name>
    <dbReference type="NCBI Taxonomy" id="158899"/>
    <lineage>
        <taxon>Bacteria</taxon>
        <taxon>Pseudomonadati</taxon>
        <taxon>Pseudomonadota</taxon>
        <taxon>Betaproteobacteria</taxon>
        <taxon>Burkholderiales</taxon>
        <taxon>Oxalobacteraceae</taxon>
        <taxon>Collimonas</taxon>
    </lineage>
</organism>
<gene>
    <name evidence="2" type="ORF">CFter6_4377</name>
</gene>
<evidence type="ECO:0000313" key="3">
    <source>
        <dbReference type="Proteomes" id="UP000072421"/>
    </source>
</evidence>
<dbReference type="PATRIC" id="fig|158899.10.peg.4337"/>
<dbReference type="EMBL" id="CP013232">
    <property type="protein sequence ID" value="AMO96973.1"/>
    <property type="molecule type" value="Genomic_DNA"/>
</dbReference>
<name>A0A127PGW9_9BURK</name>
<proteinExistence type="predicted"/>
<feature type="compositionally biased region" description="Basic and acidic residues" evidence="1">
    <location>
        <begin position="142"/>
        <end position="152"/>
    </location>
</feature>
<dbReference type="AlphaFoldDB" id="A0A127PGW9"/>
<dbReference type="OrthoDB" id="8781329at2"/>
<evidence type="ECO:0000256" key="1">
    <source>
        <dbReference type="SAM" id="MobiDB-lite"/>
    </source>
</evidence>